<evidence type="ECO:0000313" key="2">
    <source>
        <dbReference type="EMBL" id="VTP65949.1"/>
    </source>
</evidence>
<keyword evidence="1" id="KW-0812">Transmembrane</keyword>
<reference evidence="2 3" key="1">
    <citation type="submission" date="2019-05" db="EMBL/GenBank/DDBJ databases">
        <authorList>
            <consortium name="Pathogen Informatics"/>
        </authorList>
    </citation>
    <scope>NUCLEOTIDE SEQUENCE [LARGE SCALE GENOMIC DNA]</scope>
    <source>
        <strain evidence="2 3">NCTC13032</strain>
    </source>
</reference>
<keyword evidence="1" id="KW-1133">Transmembrane helix</keyword>
<dbReference type="EMBL" id="LR590464">
    <property type="protein sequence ID" value="VTP65949.1"/>
    <property type="molecule type" value="Genomic_DNA"/>
</dbReference>
<feature type="transmembrane region" description="Helical" evidence="1">
    <location>
        <begin position="15"/>
        <end position="35"/>
    </location>
</feature>
<keyword evidence="1" id="KW-0472">Membrane</keyword>
<protein>
    <submittedName>
        <fullName evidence="2">Uncharacterized protein</fullName>
    </submittedName>
</protein>
<dbReference type="Proteomes" id="UP000310719">
    <property type="component" value="Chromosome"/>
</dbReference>
<accession>A0A4U9HTU1</accession>
<dbReference type="AlphaFoldDB" id="A0A4U9HTU1"/>
<evidence type="ECO:0000313" key="3">
    <source>
        <dbReference type="Proteomes" id="UP000310719"/>
    </source>
</evidence>
<gene>
    <name evidence="2" type="ORF">NCTC13032_02284</name>
</gene>
<name>A0A4U9HTU1_9ENTR</name>
<sequence>MVGTGKNLRAGCGRAWAIESLVYFFVGALAVAFLGQGGMRWCAIRRGNNASAPVKPGDTACAPAYSLLSMAGPVSAVPPGVYQASTKSPCG</sequence>
<proteinExistence type="predicted"/>
<evidence type="ECO:0000256" key="1">
    <source>
        <dbReference type="SAM" id="Phobius"/>
    </source>
</evidence>
<organism evidence="2 3">
    <name type="scientific">Leclercia adecarboxylata</name>
    <dbReference type="NCBI Taxonomy" id="83655"/>
    <lineage>
        <taxon>Bacteria</taxon>
        <taxon>Pseudomonadati</taxon>
        <taxon>Pseudomonadota</taxon>
        <taxon>Gammaproteobacteria</taxon>
        <taxon>Enterobacterales</taxon>
        <taxon>Enterobacteriaceae</taxon>
        <taxon>Leclercia</taxon>
    </lineage>
</organism>